<comment type="caution">
    <text evidence="8">The sequence shown here is derived from an EMBL/GenBank/DDBJ whole genome shotgun (WGS) entry which is preliminary data.</text>
</comment>
<keyword evidence="4" id="KW-0862">Zinc</keyword>
<dbReference type="EMBL" id="JAFREP010000001">
    <property type="protein sequence ID" value="MBO1317199.1"/>
    <property type="molecule type" value="Genomic_DNA"/>
</dbReference>
<dbReference type="InterPro" id="IPR046778">
    <property type="entry name" value="UPF0758_N"/>
</dbReference>
<evidence type="ECO:0000313" key="9">
    <source>
        <dbReference type="Proteomes" id="UP000664417"/>
    </source>
</evidence>
<evidence type="ECO:0000256" key="5">
    <source>
        <dbReference type="ARBA" id="ARBA00023049"/>
    </source>
</evidence>
<dbReference type="PROSITE" id="PS50249">
    <property type="entry name" value="MPN"/>
    <property type="match status" value="1"/>
</dbReference>
<feature type="domain" description="MPN" evidence="7">
    <location>
        <begin position="101"/>
        <end position="222"/>
    </location>
</feature>
<dbReference type="InterPro" id="IPR025657">
    <property type="entry name" value="RadC_JAB"/>
</dbReference>
<keyword evidence="9" id="KW-1185">Reference proteome</keyword>
<name>A0A8J7Q110_9BACT</name>
<evidence type="ECO:0000256" key="2">
    <source>
        <dbReference type="ARBA" id="ARBA00022723"/>
    </source>
</evidence>
<dbReference type="PROSITE" id="PS01302">
    <property type="entry name" value="UPF0758"/>
    <property type="match status" value="1"/>
</dbReference>
<gene>
    <name evidence="8" type="primary">radC</name>
    <name evidence="8" type="ORF">J3U88_01920</name>
</gene>
<evidence type="ECO:0000256" key="4">
    <source>
        <dbReference type="ARBA" id="ARBA00022833"/>
    </source>
</evidence>
<dbReference type="GO" id="GO:0006508">
    <property type="term" value="P:proteolysis"/>
    <property type="evidence" value="ECO:0007669"/>
    <property type="project" value="UniProtKB-KW"/>
</dbReference>
<dbReference type="Pfam" id="PF04002">
    <property type="entry name" value="RadC"/>
    <property type="match status" value="1"/>
</dbReference>
<keyword evidence="2" id="KW-0479">Metal-binding</keyword>
<dbReference type="GO" id="GO:0046872">
    <property type="term" value="F:metal ion binding"/>
    <property type="evidence" value="ECO:0007669"/>
    <property type="project" value="UniProtKB-KW"/>
</dbReference>
<keyword evidence="5" id="KW-0482">Metalloprotease</keyword>
<dbReference type="RefSeq" id="WP_207856430.1">
    <property type="nucleotide sequence ID" value="NZ_JAFREP010000001.1"/>
</dbReference>
<evidence type="ECO:0000256" key="3">
    <source>
        <dbReference type="ARBA" id="ARBA00022801"/>
    </source>
</evidence>
<dbReference type="NCBIfam" id="TIGR00608">
    <property type="entry name" value="radc"/>
    <property type="match status" value="1"/>
</dbReference>
<dbReference type="Proteomes" id="UP000664417">
    <property type="component" value="Unassembled WGS sequence"/>
</dbReference>
<dbReference type="InterPro" id="IPR037518">
    <property type="entry name" value="MPN"/>
</dbReference>
<dbReference type="AlphaFoldDB" id="A0A8J7Q110"/>
<proteinExistence type="inferred from homology"/>
<comment type="similarity">
    <text evidence="6">Belongs to the UPF0758 family.</text>
</comment>
<keyword evidence="3" id="KW-0378">Hydrolase</keyword>
<reference evidence="8" key="1">
    <citation type="submission" date="2021-03" db="EMBL/GenBank/DDBJ databases">
        <authorList>
            <person name="Wang G."/>
        </authorList>
    </citation>
    <scope>NUCLEOTIDE SEQUENCE</scope>
    <source>
        <strain evidence="8">KCTC 12899</strain>
    </source>
</reference>
<dbReference type="CDD" id="cd08071">
    <property type="entry name" value="MPN_DUF2466"/>
    <property type="match status" value="1"/>
</dbReference>
<accession>A0A8J7Q110</accession>
<dbReference type="GO" id="GO:0008237">
    <property type="term" value="F:metallopeptidase activity"/>
    <property type="evidence" value="ECO:0007669"/>
    <property type="project" value="UniProtKB-KW"/>
</dbReference>
<dbReference type="InterPro" id="IPR020891">
    <property type="entry name" value="UPF0758_CS"/>
</dbReference>
<evidence type="ECO:0000259" key="7">
    <source>
        <dbReference type="PROSITE" id="PS50249"/>
    </source>
</evidence>
<dbReference type="InterPro" id="IPR001405">
    <property type="entry name" value="UPF0758"/>
</dbReference>
<dbReference type="Pfam" id="PF20582">
    <property type="entry name" value="UPF0758_N"/>
    <property type="match status" value="1"/>
</dbReference>
<dbReference type="PANTHER" id="PTHR30471:SF3">
    <property type="entry name" value="UPF0758 PROTEIN YEES-RELATED"/>
    <property type="match status" value="1"/>
</dbReference>
<evidence type="ECO:0000256" key="1">
    <source>
        <dbReference type="ARBA" id="ARBA00022670"/>
    </source>
</evidence>
<dbReference type="Gene3D" id="3.40.140.10">
    <property type="entry name" value="Cytidine Deaminase, domain 2"/>
    <property type="match status" value="1"/>
</dbReference>
<organism evidence="8 9">
    <name type="scientific">Acanthopleuribacter pedis</name>
    <dbReference type="NCBI Taxonomy" id="442870"/>
    <lineage>
        <taxon>Bacteria</taxon>
        <taxon>Pseudomonadati</taxon>
        <taxon>Acidobacteriota</taxon>
        <taxon>Holophagae</taxon>
        <taxon>Acanthopleuribacterales</taxon>
        <taxon>Acanthopleuribacteraceae</taxon>
        <taxon>Acanthopleuribacter</taxon>
    </lineage>
</organism>
<evidence type="ECO:0000256" key="6">
    <source>
        <dbReference type="RuleBase" id="RU003797"/>
    </source>
</evidence>
<evidence type="ECO:0000313" key="8">
    <source>
        <dbReference type="EMBL" id="MBO1317199.1"/>
    </source>
</evidence>
<keyword evidence="1" id="KW-0645">Protease</keyword>
<dbReference type="PANTHER" id="PTHR30471">
    <property type="entry name" value="DNA REPAIR PROTEIN RADC"/>
    <property type="match status" value="1"/>
</dbReference>
<protein>
    <submittedName>
        <fullName evidence="8">DNA repair protein RadC</fullName>
    </submittedName>
</protein>
<sequence>MQKRINDLSPIDRPREKLLQRGPAHLSDHELIAALLGGGTASQPLHQLAGKVHAALEQADNDPSKALPALLKLSGIGPAKACQLAAALEYSRRRIRPAGLAILKPTDLLPLVQLYARQKQEHLLCASLNGANEILEIRVVSVGTADRSLIHPREVFADPLTDRACAIILAHNHPSGKVTPSEADIRVTGQIAAAGNLLGVPLLDHLIFNQTNHFSFADAGLL</sequence>